<gene>
    <name evidence="1" type="ORF">GCM10017643_09680</name>
</gene>
<comment type="caution">
    <text evidence="1">The sequence shown here is derived from an EMBL/GenBank/DDBJ whole genome shotgun (WGS) entry which is preliminary data.</text>
</comment>
<sequence>MPARAARTLAAVDSAERMIMSSRDSKFSPVADVMPFSCNPKSRRGRARCETIHAQPCRLLCTATRILQCTYAAPPLADPPAGKGFRRVKLTLSCNRVDYRAGDHDCAIALV</sequence>
<dbReference type="EMBL" id="BSFJ01000005">
    <property type="protein sequence ID" value="GLK70853.1"/>
    <property type="molecule type" value="Genomic_DNA"/>
</dbReference>
<name>A0A9W6J7S0_9HYPH</name>
<accession>A0A9W6J7S0</accession>
<keyword evidence="2" id="KW-1185">Reference proteome</keyword>
<organism evidence="1 2">
    <name type="scientific">Ancylobacter dichloromethanicus</name>
    <dbReference type="NCBI Taxonomy" id="518825"/>
    <lineage>
        <taxon>Bacteria</taxon>
        <taxon>Pseudomonadati</taxon>
        <taxon>Pseudomonadota</taxon>
        <taxon>Alphaproteobacteria</taxon>
        <taxon>Hyphomicrobiales</taxon>
        <taxon>Xanthobacteraceae</taxon>
        <taxon>Ancylobacter</taxon>
    </lineage>
</organism>
<evidence type="ECO:0000313" key="1">
    <source>
        <dbReference type="EMBL" id="GLK70853.1"/>
    </source>
</evidence>
<protein>
    <submittedName>
        <fullName evidence="1">Uncharacterized protein</fullName>
    </submittedName>
</protein>
<evidence type="ECO:0000313" key="2">
    <source>
        <dbReference type="Proteomes" id="UP001143370"/>
    </source>
</evidence>
<dbReference type="AlphaFoldDB" id="A0A9W6J7S0"/>
<reference evidence="1" key="1">
    <citation type="journal article" date="2014" name="Int. J. Syst. Evol. Microbiol.">
        <title>Complete genome sequence of Corynebacterium casei LMG S-19264T (=DSM 44701T), isolated from a smear-ripened cheese.</title>
        <authorList>
            <consortium name="US DOE Joint Genome Institute (JGI-PGF)"/>
            <person name="Walter F."/>
            <person name="Albersmeier A."/>
            <person name="Kalinowski J."/>
            <person name="Ruckert C."/>
        </authorList>
    </citation>
    <scope>NUCLEOTIDE SEQUENCE</scope>
    <source>
        <strain evidence="1">VKM B-2484</strain>
    </source>
</reference>
<proteinExistence type="predicted"/>
<reference evidence="1" key="2">
    <citation type="submission" date="2023-01" db="EMBL/GenBank/DDBJ databases">
        <authorList>
            <person name="Sun Q."/>
            <person name="Evtushenko L."/>
        </authorList>
    </citation>
    <scope>NUCLEOTIDE SEQUENCE</scope>
    <source>
        <strain evidence="1">VKM B-2484</strain>
    </source>
</reference>
<dbReference type="Proteomes" id="UP001143370">
    <property type="component" value="Unassembled WGS sequence"/>
</dbReference>